<dbReference type="AlphaFoldDB" id="A0AA38UXF8"/>
<dbReference type="PROSITE" id="PS50821">
    <property type="entry name" value="PAZ"/>
    <property type="match status" value="1"/>
</dbReference>
<dbReference type="Pfam" id="PF16488">
    <property type="entry name" value="ArgoL2"/>
    <property type="match status" value="1"/>
</dbReference>
<dbReference type="PROSITE" id="PS50822">
    <property type="entry name" value="PIWI"/>
    <property type="match status" value="1"/>
</dbReference>
<dbReference type="CDD" id="cd04657">
    <property type="entry name" value="Piwi_ago-like"/>
    <property type="match status" value="1"/>
</dbReference>
<dbReference type="EMBL" id="MU801914">
    <property type="protein sequence ID" value="KAJ3988092.1"/>
    <property type="molecule type" value="Genomic_DNA"/>
</dbReference>
<proteinExistence type="predicted"/>
<evidence type="ECO:0000256" key="1">
    <source>
        <dbReference type="SAM" id="MobiDB-lite"/>
    </source>
</evidence>
<feature type="region of interest" description="Disordered" evidence="1">
    <location>
        <begin position="1"/>
        <end position="55"/>
    </location>
</feature>
<dbReference type="InterPro" id="IPR014811">
    <property type="entry name" value="ArgoL1"/>
</dbReference>
<dbReference type="PANTHER" id="PTHR22891">
    <property type="entry name" value="EUKARYOTIC TRANSLATION INITIATION FACTOR 2C"/>
    <property type="match status" value="1"/>
</dbReference>
<dbReference type="InterPro" id="IPR045246">
    <property type="entry name" value="Piwi_ago-like"/>
</dbReference>
<dbReference type="InterPro" id="IPR032473">
    <property type="entry name" value="Argonaute_Mid_dom"/>
</dbReference>
<sequence length="935" mass="102630">MPPRPSQAGGTARGGRGGGGAARGGGRPSRAGPPSLIGRGAQMTGAGGQPSGLPAEHVKTVGVRRPDFGTVGTKVEVHTNACEAVIPQHIIYHYDVAIVSEKTLPPRLTIQLIKQLQLQPEFHPAGAYDGKKNLFMPHLIDFGGANSRDYNITMNGNSQPRGRPPRVFKIKITKVAEINPEMLQRFVEGRQAMDESVQTALTALNIVIRMLPMQTHAFNARSFFTDTEIKNVGHGFQLRRGYFQSLRPAIGHLLLNIDLTTGMFFRSGPLIEVALEVVNHRDPGALSLARGLPDRVFRELERFLKGVRVSVQPAARGSTANVVTISSLTREGARGHVFNLQDGTSTDVASYFRRLSGQALGFPDIICAKTARGAVLPFERCTILPGQLARKQIPPDVTREMVGFSTKRPAERLASIRNGFQVLAYGQSEYVRNFGLAINENTFPMSIKARQLSPPQLLYGTGSKVESATPRDGAWNMIDKKLYKTETVNRWAMVVFENPNRFRKDTESSVVQSFIRNCKSVGIHIAERDPIVEYGSGQGGFPQVSETLRRAGAKCVRKNNSEKGPDMLLVILPDGGNDIYRSVKHFGDVAVITPLFSFVISSESIIQQGVVTQCLKASKCTRAKDQYWANVCLKLNAKLGGINVVPDADASKFLSDPENLTIVMGADVMHPAPGSDAPSYSALVGSVDSRCVKYIPRTAVQTSRQEIIADLESMSKGIIRDFMGYQQFIEMKAKQSCKPKRLLFFRDGVSEGHFGEVMVQEVEILKKVCRDLEIAPKITFVVVGKRHHYRFFPSNPGARGQADKSGNCPAGTVVDTGITHPVIFDFYLQSHGGLLGTSRSAHYSVLHDDNKFTSNALQHLCYILCYIYARATRSVSIPAPVYYADIVCSRAKNHYNPSGGVDVSDVGTVASENFQSYIDAFKPLHNLHTTKMYFM</sequence>
<dbReference type="InterPro" id="IPR003165">
    <property type="entry name" value="Piwi"/>
</dbReference>
<dbReference type="GO" id="GO:0003723">
    <property type="term" value="F:RNA binding"/>
    <property type="evidence" value="ECO:0007669"/>
    <property type="project" value="InterPro"/>
</dbReference>
<evidence type="ECO:0000259" key="2">
    <source>
        <dbReference type="PROSITE" id="PS50821"/>
    </source>
</evidence>
<feature type="compositionally biased region" description="Gly residues" evidence="1">
    <location>
        <begin position="11"/>
        <end position="27"/>
    </location>
</feature>
<reference evidence="4" key="1">
    <citation type="submission" date="2022-08" db="EMBL/GenBank/DDBJ databases">
        <authorList>
            <consortium name="DOE Joint Genome Institute"/>
            <person name="Min B."/>
            <person name="Riley R."/>
            <person name="Sierra-Patev S."/>
            <person name="Naranjo-Ortiz M."/>
            <person name="Looney B."/>
            <person name="Konkel Z."/>
            <person name="Slot J.C."/>
            <person name="Sakamoto Y."/>
            <person name="Steenwyk J.L."/>
            <person name="Rokas A."/>
            <person name="Carro J."/>
            <person name="Camarero S."/>
            <person name="Ferreira P."/>
            <person name="Molpeceres G."/>
            <person name="Ruiz-Duenas F.J."/>
            <person name="Serrano A."/>
            <person name="Henrissat B."/>
            <person name="Drula E."/>
            <person name="Hughes K.W."/>
            <person name="Mata J.L."/>
            <person name="Ishikawa N.K."/>
            <person name="Vargas-Isla R."/>
            <person name="Ushijima S."/>
            <person name="Smith C.A."/>
            <person name="Ahrendt S."/>
            <person name="Andreopoulos W."/>
            <person name="He G."/>
            <person name="Labutti K."/>
            <person name="Lipzen A."/>
            <person name="Ng V."/>
            <person name="Sandor L."/>
            <person name="Barry K."/>
            <person name="Martinez A.T."/>
            <person name="Xiao Y."/>
            <person name="Gibbons J.G."/>
            <person name="Terashima K."/>
            <person name="Hibbett D.S."/>
            <person name="Grigoriev I.V."/>
        </authorList>
    </citation>
    <scope>NUCLEOTIDE SEQUENCE</scope>
    <source>
        <strain evidence="4">TFB7829</strain>
    </source>
</reference>
<dbReference type="Pfam" id="PF16486">
    <property type="entry name" value="ArgoN"/>
    <property type="match status" value="1"/>
</dbReference>
<dbReference type="SMART" id="SM00950">
    <property type="entry name" value="Piwi"/>
    <property type="match status" value="1"/>
</dbReference>
<dbReference type="SUPFAM" id="SSF101690">
    <property type="entry name" value="PAZ domain"/>
    <property type="match status" value="1"/>
</dbReference>
<dbReference type="InterPro" id="IPR036085">
    <property type="entry name" value="PAZ_dom_sf"/>
</dbReference>
<feature type="domain" description="PAZ" evidence="2">
    <location>
        <begin position="269"/>
        <end position="385"/>
    </location>
</feature>
<name>A0AA38UXF8_9AGAR</name>
<evidence type="ECO:0000313" key="5">
    <source>
        <dbReference type="Proteomes" id="UP001163850"/>
    </source>
</evidence>
<dbReference type="Pfam" id="PF08699">
    <property type="entry name" value="ArgoL1"/>
    <property type="match status" value="1"/>
</dbReference>
<dbReference type="SMART" id="SM01163">
    <property type="entry name" value="DUF1785"/>
    <property type="match status" value="1"/>
</dbReference>
<accession>A0AA38UXF8</accession>
<gene>
    <name evidence="4" type="ORF">F5890DRAFT_1454520</name>
</gene>
<dbReference type="Gene3D" id="2.170.260.10">
    <property type="entry name" value="paz domain"/>
    <property type="match status" value="1"/>
</dbReference>
<evidence type="ECO:0000313" key="4">
    <source>
        <dbReference type="EMBL" id="KAJ3988092.1"/>
    </source>
</evidence>
<dbReference type="Gene3D" id="3.30.420.10">
    <property type="entry name" value="Ribonuclease H-like superfamily/Ribonuclease H"/>
    <property type="match status" value="1"/>
</dbReference>
<organism evidence="4 5">
    <name type="scientific">Lentinula detonsa</name>
    <dbReference type="NCBI Taxonomy" id="2804962"/>
    <lineage>
        <taxon>Eukaryota</taxon>
        <taxon>Fungi</taxon>
        <taxon>Dikarya</taxon>
        <taxon>Basidiomycota</taxon>
        <taxon>Agaricomycotina</taxon>
        <taxon>Agaricomycetes</taxon>
        <taxon>Agaricomycetidae</taxon>
        <taxon>Agaricales</taxon>
        <taxon>Marasmiineae</taxon>
        <taxon>Omphalotaceae</taxon>
        <taxon>Lentinula</taxon>
    </lineage>
</organism>
<dbReference type="Pfam" id="PF02171">
    <property type="entry name" value="Piwi"/>
    <property type="match status" value="1"/>
</dbReference>
<dbReference type="InterPro" id="IPR032472">
    <property type="entry name" value="ArgoL2"/>
</dbReference>
<dbReference type="InterPro" id="IPR032474">
    <property type="entry name" value="Argonaute_N"/>
</dbReference>
<dbReference type="SUPFAM" id="SSF53098">
    <property type="entry name" value="Ribonuclease H-like"/>
    <property type="match status" value="1"/>
</dbReference>
<protein>
    <submittedName>
        <fullName evidence="4">Argonaute-like protein</fullName>
    </submittedName>
</protein>
<dbReference type="Gene3D" id="3.40.50.2300">
    <property type="match status" value="1"/>
</dbReference>
<dbReference type="Proteomes" id="UP001163850">
    <property type="component" value="Unassembled WGS sequence"/>
</dbReference>
<dbReference type="Pfam" id="PF16487">
    <property type="entry name" value="ArgoMid"/>
    <property type="match status" value="1"/>
</dbReference>
<dbReference type="InterPro" id="IPR003100">
    <property type="entry name" value="PAZ_dom"/>
</dbReference>
<dbReference type="InterPro" id="IPR012337">
    <property type="entry name" value="RNaseH-like_sf"/>
</dbReference>
<evidence type="ECO:0000259" key="3">
    <source>
        <dbReference type="PROSITE" id="PS50822"/>
    </source>
</evidence>
<feature type="domain" description="Piwi" evidence="3">
    <location>
        <begin position="567"/>
        <end position="896"/>
    </location>
</feature>
<dbReference type="InterPro" id="IPR036397">
    <property type="entry name" value="RNaseH_sf"/>
</dbReference>
<comment type="caution">
    <text evidence="4">The sequence shown here is derived from an EMBL/GenBank/DDBJ whole genome shotgun (WGS) entry which is preliminary data.</text>
</comment>